<dbReference type="Gene3D" id="3.40.630.70">
    <property type="entry name" value="Leucyl/phenylalanyl-tRNA-protein transferase, C-terminal domain"/>
    <property type="match status" value="1"/>
</dbReference>
<evidence type="ECO:0000256" key="4">
    <source>
        <dbReference type="ARBA" id="ARBA00023315"/>
    </source>
</evidence>
<dbReference type="HAMAP" id="MF_00688">
    <property type="entry name" value="Leu_Phe_trans"/>
    <property type="match status" value="1"/>
</dbReference>
<dbReference type="GO" id="GO:0008914">
    <property type="term" value="F:leucyl-tRNA--protein transferase activity"/>
    <property type="evidence" value="ECO:0007669"/>
    <property type="project" value="UniProtKB-UniRule"/>
</dbReference>
<organism evidence="16 17">
    <name type="scientific">Ferrimonas sediminicola</name>
    <dbReference type="NCBI Taxonomy" id="2569538"/>
    <lineage>
        <taxon>Bacteria</taxon>
        <taxon>Pseudomonadati</taxon>
        <taxon>Pseudomonadota</taxon>
        <taxon>Gammaproteobacteria</taxon>
        <taxon>Alteromonadales</taxon>
        <taxon>Ferrimonadaceae</taxon>
        <taxon>Ferrimonas</taxon>
    </lineage>
</organism>
<evidence type="ECO:0000256" key="12">
    <source>
        <dbReference type="ARBA" id="ARBA00077136"/>
    </source>
</evidence>
<dbReference type="Gene3D" id="3.30.70.3550">
    <property type="entry name" value="Leucyl/phenylalanyl-tRNA-protein transferase, N-terminal domain"/>
    <property type="match status" value="1"/>
</dbReference>
<evidence type="ECO:0000256" key="6">
    <source>
        <dbReference type="ARBA" id="ARBA00050652"/>
    </source>
</evidence>
<dbReference type="InterPro" id="IPR004616">
    <property type="entry name" value="Leu/Phe-tRNA_Trfase"/>
</dbReference>
<evidence type="ECO:0000256" key="1">
    <source>
        <dbReference type="ARBA" id="ARBA00004496"/>
    </source>
</evidence>
<evidence type="ECO:0000256" key="13">
    <source>
        <dbReference type="ARBA" id="ARBA00077165"/>
    </source>
</evidence>
<dbReference type="AlphaFoldDB" id="A0A4U1BD07"/>
<evidence type="ECO:0000313" key="16">
    <source>
        <dbReference type="EMBL" id="TKB48892.1"/>
    </source>
</evidence>
<dbReference type="RefSeq" id="WP_136853086.1">
    <property type="nucleotide sequence ID" value="NZ_SWCI01000005.1"/>
</dbReference>
<comment type="catalytic activity">
    <reaction evidence="5 15">
        <text>L-phenylalanyl-tRNA(Phe) + an N-terminal L-alpha-aminoacyl-[protein] = an N-terminal L-phenylalanyl-L-alpha-aminoacyl-[protein] + tRNA(Phe)</text>
        <dbReference type="Rhea" id="RHEA:43632"/>
        <dbReference type="Rhea" id="RHEA-COMP:9668"/>
        <dbReference type="Rhea" id="RHEA-COMP:9699"/>
        <dbReference type="Rhea" id="RHEA-COMP:10636"/>
        <dbReference type="Rhea" id="RHEA-COMP:10637"/>
        <dbReference type="ChEBI" id="CHEBI:78442"/>
        <dbReference type="ChEBI" id="CHEBI:78531"/>
        <dbReference type="ChEBI" id="CHEBI:78597"/>
        <dbReference type="ChEBI" id="CHEBI:83561"/>
        <dbReference type="EC" id="2.3.2.6"/>
    </reaction>
</comment>
<name>A0A4U1BD07_9GAMM</name>
<evidence type="ECO:0000256" key="15">
    <source>
        <dbReference type="HAMAP-Rule" id="MF_00688"/>
    </source>
</evidence>
<comment type="function">
    <text evidence="8 15">Functions in the N-end rule pathway of protein degradation where it conjugates Leu, Phe and, less efficiently, Met from aminoacyl-tRNAs to the N-termini of proteins containing an N-terminal arginine or lysine.</text>
</comment>
<dbReference type="GO" id="GO:0030163">
    <property type="term" value="P:protein catabolic process"/>
    <property type="evidence" value="ECO:0007669"/>
    <property type="project" value="UniProtKB-UniRule"/>
</dbReference>
<evidence type="ECO:0000313" key="17">
    <source>
        <dbReference type="Proteomes" id="UP000305674"/>
    </source>
</evidence>
<evidence type="ECO:0000256" key="11">
    <source>
        <dbReference type="ARBA" id="ARBA00074372"/>
    </source>
</evidence>
<dbReference type="PANTHER" id="PTHR30098:SF2">
    <property type="entry name" value="LEUCYL_PHENYLALANYL-TRNA--PROTEIN TRANSFERASE"/>
    <property type="match status" value="1"/>
</dbReference>
<keyword evidence="2 15" id="KW-0963">Cytoplasm</keyword>
<evidence type="ECO:0000256" key="10">
    <source>
        <dbReference type="ARBA" id="ARBA00066767"/>
    </source>
</evidence>
<comment type="subcellular location">
    <subcellularLocation>
        <location evidence="1 15">Cytoplasm</location>
    </subcellularLocation>
</comment>
<comment type="catalytic activity">
    <reaction evidence="6 15">
        <text>N-terminal L-arginyl-[protein] + L-leucyl-tRNA(Leu) = N-terminal L-leucyl-L-arginyl-[protein] + tRNA(Leu) + H(+)</text>
        <dbReference type="Rhea" id="RHEA:50416"/>
        <dbReference type="Rhea" id="RHEA-COMP:9613"/>
        <dbReference type="Rhea" id="RHEA-COMP:9622"/>
        <dbReference type="Rhea" id="RHEA-COMP:12672"/>
        <dbReference type="Rhea" id="RHEA-COMP:12673"/>
        <dbReference type="ChEBI" id="CHEBI:15378"/>
        <dbReference type="ChEBI" id="CHEBI:64719"/>
        <dbReference type="ChEBI" id="CHEBI:78442"/>
        <dbReference type="ChEBI" id="CHEBI:78494"/>
        <dbReference type="ChEBI" id="CHEBI:133044"/>
        <dbReference type="EC" id="2.3.2.6"/>
    </reaction>
</comment>
<evidence type="ECO:0000256" key="14">
    <source>
        <dbReference type="ARBA" id="ARBA00083640"/>
    </source>
</evidence>
<sequence length="237" mass="27048">MVKVVRYLNNEHHWFPTPEEALAEPNGLLAIGGDLSPERLMQAYSRGIFPWFNPDEPILWWSPDPRALFQVARHRPSRSLKRSLRRRGWRLTLNHHFAGVVDGCASPRAKQDGTWISPQMRASYLALHRLGHAHSVEVWHDGTLVGGLYGVLVGGLFCGESMFHRQTDASKVAFWALNHHLKSCNIQWIDAQVPNEHLASLGSESLSREAFLRLLSECRQQRVDPSHWQPQEICLDV</sequence>
<evidence type="ECO:0000256" key="9">
    <source>
        <dbReference type="ARBA" id="ARBA00061535"/>
    </source>
</evidence>
<keyword evidence="4 15" id="KW-0012">Acyltransferase</keyword>
<reference evidence="16 17" key="1">
    <citation type="submission" date="2019-04" db="EMBL/GenBank/DDBJ databases">
        <authorList>
            <person name="Hwang J.C."/>
        </authorList>
    </citation>
    <scope>NUCLEOTIDE SEQUENCE [LARGE SCALE GENOMIC DNA]</scope>
    <source>
        <strain evidence="16 17">IMCC35001</strain>
    </source>
</reference>
<comment type="caution">
    <text evidence="16">The sequence shown here is derived from an EMBL/GenBank/DDBJ whole genome shotgun (WGS) entry which is preliminary data.</text>
</comment>
<dbReference type="InterPro" id="IPR016181">
    <property type="entry name" value="Acyl_CoA_acyltransferase"/>
</dbReference>
<keyword evidence="17" id="KW-1185">Reference proteome</keyword>
<dbReference type="InterPro" id="IPR042221">
    <property type="entry name" value="Leu/Phe-tRNA_Trfase_N"/>
</dbReference>
<evidence type="ECO:0000256" key="7">
    <source>
        <dbReference type="ARBA" id="ARBA00051538"/>
    </source>
</evidence>
<dbReference type="GO" id="GO:0005737">
    <property type="term" value="C:cytoplasm"/>
    <property type="evidence" value="ECO:0007669"/>
    <property type="project" value="UniProtKB-SubCell"/>
</dbReference>
<comment type="similarity">
    <text evidence="9 15">Belongs to the L/F-transferase family.</text>
</comment>
<evidence type="ECO:0000256" key="8">
    <source>
        <dbReference type="ARBA" id="ARBA00054043"/>
    </source>
</evidence>
<proteinExistence type="inferred from homology"/>
<evidence type="ECO:0000256" key="2">
    <source>
        <dbReference type="ARBA" id="ARBA00022490"/>
    </source>
</evidence>
<dbReference type="Pfam" id="PF03588">
    <property type="entry name" value="Leu_Phe_trans"/>
    <property type="match status" value="1"/>
</dbReference>
<evidence type="ECO:0000256" key="3">
    <source>
        <dbReference type="ARBA" id="ARBA00022679"/>
    </source>
</evidence>
<dbReference type="Proteomes" id="UP000305674">
    <property type="component" value="Unassembled WGS sequence"/>
</dbReference>
<evidence type="ECO:0000256" key="5">
    <source>
        <dbReference type="ARBA" id="ARBA00050607"/>
    </source>
</evidence>
<accession>A0A4U1BD07</accession>
<dbReference type="EC" id="2.3.2.6" evidence="10 15"/>
<dbReference type="InterPro" id="IPR042203">
    <property type="entry name" value="Leu/Phe-tRNA_Trfase_C"/>
</dbReference>
<dbReference type="SUPFAM" id="SSF55729">
    <property type="entry name" value="Acyl-CoA N-acyltransferases (Nat)"/>
    <property type="match status" value="1"/>
</dbReference>
<gene>
    <name evidence="15" type="primary">aat</name>
    <name evidence="16" type="ORF">FCL40_09630</name>
</gene>
<dbReference type="PANTHER" id="PTHR30098">
    <property type="entry name" value="LEUCYL/PHENYLALANYL-TRNA--PROTEIN TRANSFERASE"/>
    <property type="match status" value="1"/>
</dbReference>
<dbReference type="OrthoDB" id="9790282at2"/>
<dbReference type="FunFam" id="3.30.70.3550:FF:000001">
    <property type="entry name" value="Leucyl/phenylalanyl-tRNA--protein transferase"/>
    <property type="match status" value="1"/>
</dbReference>
<keyword evidence="3 15" id="KW-0808">Transferase</keyword>
<dbReference type="EMBL" id="SWCI01000005">
    <property type="protein sequence ID" value="TKB48892.1"/>
    <property type="molecule type" value="Genomic_DNA"/>
</dbReference>
<dbReference type="NCBIfam" id="TIGR00667">
    <property type="entry name" value="aat"/>
    <property type="match status" value="1"/>
</dbReference>
<protein>
    <recommendedName>
        <fullName evidence="11 15">Leucyl/phenylalanyl-tRNA--protein transferase</fullName>
        <ecNumber evidence="10 15">2.3.2.6</ecNumber>
    </recommendedName>
    <alternativeName>
        <fullName evidence="12 15">L/F-transferase</fullName>
    </alternativeName>
    <alternativeName>
        <fullName evidence="13 15">Leucyltransferase</fullName>
    </alternativeName>
    <alternativeName>
        <fullName evidence="14 15">Phenyalanyltransferase</fullName>
    </alternativeName>
</protein>
<comment type="catalytic activity">
    <reaction evidence="7 15">
        <text>N-terminal L-lysyl-[protein] + L-leucyl-tRNA(Leu) = N-terminal L-leucyl-L-lysyl-[protein] + tRNA(Leu) + H(+)</text>
        <dbReference type="Rhea" id="RHEA:12340"/>
        <dbReference type="Rhea" id="RHEA-COMP:9613"/>
        <dbReference type="Rhea" id="RHEA-COMP:9622"/>
        <dbReference type="Rhea" id="RHEA-COMP:12670"/>
        <dbReference type="Rhea" id="RHEA-COMP:12671"/>
        <dbReference type="ChEBI" id="CHEBI:15378"/>
        <dbReference type="ChEBI" id="CHEBI:65249"/>
        <dbReference type="ChEBI" id="CHEBI:78442"/>
        <dbReference type="ChEBI" id="CHEBI:78494"/>
        <dbReference type="ChEBI" id="CHEBI:133043"/>
        <dbReference type="EC" id="2.3.2.6"/>
    </reaction>
</comment>